<dbReference type="RefSeq" id="WP_239068918.1">
    <property type="nucleotide sequence ID" value="NZ_BONO01000046.1"/>
</dbReference>
<dbReference type="Proteomes" id="UP000642125">
    <property type="component" value="Unassembled WGS sequence"/>
</dbReference>
<protein>
    <recommendedName>
        <fullName evidence="5">Peptidoglycan binding-like domain-containing protein</fullName>
    </recommendedName>
</protein>
<reference evidence="3" key="1">
    <citation type="submission" date="2021-01" db="EMBL/GenBank/DDBJ databases">
        <title>Whole genome shotgun sequence of Cellulomonas pakistanensis NBRC 110800.</title>
        <authorList>
            <person name="Komaki H."/>
            <person name="Tamura T."/>
        </authorList>
    </citation>
    <scope>NUCLEOTIDE SEQUENCE</scope>
    <source>
        <strain evidence="3">NBRC 110800</strain>
    </source>
</reference>
<keyword evidence="4" id="KW-1185">Reference proteome</keyword>
<name>A0A919U7Q4_9CELL</name>
<evidence type="ECO:0000313" key="3">
    <source>
        <dbReference type="EMBL" id="GIG38229.1"/>
    </source>
</evidence>
<sequence>MGAGRELVPSDPAGPVDPAGPADPAAEAAPSWRSGGRTLVVLAAVAVVSLVAGLGLSRFVLNPADAAARTAPPEAGPITVPVEHRELSNDVTVRGDVVFDGAVDLRVETADLGERAVVTGQVPEVGATLDAGSVALEVAGRPVLVLPGGLPTYRTLALGRSGPDVLQLKAALGTLGIDAGDAASDVYDRDTAAGVAALYRRAGYPAPSPSEDATRALTAAERGVRSAQAAVTAAEDALAAAGSRSVASDVAAADAQVRSSERAVGVAQVELDACAADECSPGEAARRRAAVEDARDAVGVAAASRAALDAAPDTSAERAALTSARDGLVDAQEALADAQDATVLALPAAEVVFLETLPRRVDAVSVRRGGTVEGTVMSVSGAALRVVAAAARADAALLEVGAAGTAVLEGEEYPVTIGEIAAGTSGESSGRSTVTLLLGELTPEQVAALQGRNVRVSIPVSSTGGAVLAVPLAALTAGPGGESRVEVAGADGTTALVEVRTGLAAGGYVEVSAVPGATLAEGALVVIGLSGDEGTDEATGTAGDEDADA</sequence>
<dbReference type="AlphaFoldDB" id="A0A919U7Q4"/>
<feature type="compositionally biased region" description="Low complexity" evidence="1">
    <location>
        <begin position="9"/>
        <end position="30"/>
    </location>
</feature>
<keyword evidence="2" id="KW-1133">Transmembrane helix</keyword>
<evidence type="ECO:0000256" key="2">
    <source>
        <dbReference type="SAM" id="Phobius"/>
    </source>
</evidence>
<keyword evidence="2" id="KW-0472">Membrane</keyword>
<feature type="transmembrane region" description="Helical" evidence="2">
    <location>
        <begin position="39"/>
        <end position="61"/>
    </location>
</feature>
<gene>
    <name evidence="3" type="ORF">Cpa01nite_36100</name>
</gene>
<organism evidence="3 4">
    <name type="scientific">Cellulomonas pakistanensis</name>
    <dbReference type="NCBI Taxonomy" id="992287"/>
    <lineage>
        <taxon>Bacteria</taxon>
        <taxon>Bacillati</taxon>
        <taxon>Actinomycetota</taxon>
        <taxon>Actinomycetes</taxon>
        <taxon>Micrococcales</taxon>
        <taxon>Cellulomonadaceae</taxon>
        <taxon>Cellulomonas</taxon>
    </lineage>
</organism>
<proteinExistence type="predicted"/>
<feature type="region of interest" description="Disordered" evidence="1">
    <location>
        <begin position="1"/>
        <end position="30"/>
    </location>
</feature>
<keyword evidence="2" id="KW-0812">Transmembrane</keyword>
<comment type="caution">
    <text evidence="3">The sequence shown here is derived from an EMBL/GenBank/DDBJ whole genome shotgun (WGS) entry which is preliminary data.</text>
</comment>
<accession>A0A919U7Q4</accession>
<evidence type="ECO:0008006" key="5">
    <source>
        <dbReference type="Google" id="ProtNLM"/>
    </source>
</evidence>
<dbReference type="Gene3D" id="2.40.420.20">
    <property type="match status" value="1"/>
</dbReference>
<evidence type="ECO:0000256" key="1">
    <source>
        <dbReference type="SAM" id="MobiDB-lite"/>
    </source>
</evidence>
<dbReference type="EMBL" id="BONO01000046">
    <property type="protein sequence ID" value="GIG38229.1"/>
    <property type="molecule type" value="Genomic_DNA"/>
</dbReference>
<evidence type="ECO:0000313" key="4">
    <source>
        <dbReference type="Proteomes" id="UP000642125"/>
    </source>
</evidence>